<gene>
    <name evidence="1" type="ORF">PXEA_LOCUS5183</name>
</gene>
<organism evidence="1 2">
    <name type="scientific">Protopolystoma xenopodis</name>
    <dbReference type="NCBI Taxonomy" id="117903"/>
    <lineage>
        <taxon>Eukaryota</taxon>
        <taxon>Metazoa</taxon>
        <taxon>Spiralia</taxon>
        <taxon>Lophotrochozoa</taxon>
        <taxon>Platyhelminthes</taxon>
        <taxon>Monogenea</taxon>
        <taxon>Polyopisthocotylea</taxon>
        <taxon>Polystomatidea</taxon>
        <taxon>Polystomatidae</taxon>
        <taxon>Protopolystoma</taxon>
    </lineage>
</organism>
<evidence type="ECO:0000313" key="1">
    <source>
        <dbReference type="EMBL" id="VEL11743.1"/>
    </source>
</evidence>
<sequence>MVCEYEGAWHVVPPNENESGTEGVYLNGLSAVEIRQLAILAWAYLKQISRVLLCTDSSILSLNDLFNEIESMAEGLADELNESKNLQTDVASTKLDEDKNELIEPGISNLSSTKCNSPESEKNVLEYPTAQSNSQLIVYGHGNAPIKNFCLPYLWTSGRSIGIK</sequence>
<keyword evidence="2" id="KW-1185">Reference proteome</keyword>
<accession>A0A3S5BP85</accession>
<proteinExistence type="predicted"/>
<comment type="caution">
    <text evidence="1">The sequence shown here is derived from an EMBL/GenBank/DDBJ whole genome shotgun (WGS) entry which is preliminary data.</text>
</comment>
<dbReference type="AlphaFoldDB" id="A0A3S5BP85"/>
<dbReference type="Proteomes" id="UP000784294">
    <property type="component" value="Unassembled WGS sequence"/>
</dbReference>
<evidence type="ECO:0000313" key="2">
    <source>
        <dbReference type="Proteomes" id="UP000784294"/>
    </source>
</evidence>
<dbReference type="EMBL" id="CAAALY010012703">
    <property type="protein sequence ID" value="VEL11743.1"/>
    <property type="molecule type" value="Genomic_DNA"/>
</dbReference>
<protein>
    <submittedName>
        <fullName evidence="1">Uncharacterized protein</fullName>
    </submittedName>
</protein>
<reference evidence="1" key="1">
    <citation type="submission" date="2018-11" db="EMBL/GenBank/DDBJ databases">
        <authorList>
            <consortium name="Pathogen Informatics"/>
        </authorList>
    </citation>
    <scope>NUCLEOTIDE SEQUENCE</scope>
</reference>
<name>A0A3S5BP85_9PLAT</name>